<keyword evidence="9" id="KW-1185">Reference proteome</keyword>
<name>A0AAW0LF13_QUESU</name>
<dbReference type="InterPro" id="IPR016461">
    <property type="entry name" value="COMT-like"/>
</dbReference>
<comment type="similarity">
    <text evidence="4">Belongs to the class I-like SAM-binding methyltransferase superfamily. Cation-independent O-methyltransferase family.</text>
</comment>
<dbReference type="Pfam" id="PF08100">
    <property type="entry name" value="Dimerisation"/>
    <property type="match status" value="2"/>
</dbReference>
<protein>
    <submittedName>
        <fullName evidence="8">Acetylserotonin o-methyltransferase</fullName>
    </submittedName>
</protein>
<dbReference type="PROSITE" id="PS51683">
    <property type="entry name" value="SAM_OMT_II"/>
    <property type="match status" value="1"/>
</dbReference>
<dbReference type="InterPro" id="IPR012967">
    <property type="entry name" value="COMT_dimerisation"/>
</dbReference>
<dbReference type="PANTHER" id="PTHR11746">
    <property type="entry name" value="O-METHYLTRANSFERASE"/>
    <property type="match status" value="1"/>
</dbReference>
<feature type="domain" description="O-methyltransferase C-terminal" evidence="6">
    <location>
        <begin position="154"/>
        <end position="351"/>
    </location>
</feature>
<dbReference type="GO" id="GO:0008171">
    <property type="term" value="F:O-methyltransferase activity"/>
    <property type="evidence" value="ECO:0007669"/>
    <property type="project" value="InterPro"/>
</dbReference>
<dbReference type="InterPro" id="IPR029063">
    <property type="entry name" value="SAM-dependent_MTases_sf"/>
</dbReference>
<organism evidence="8 9">
    <name type="scientific">Quercus suber</name>
    <name type="common">Cork oak</name>
    <dbReference type="NCBI Taxonomy" id="58331"/>
    <lineage>
        <taxon>Eukaryota</taxon>
        <taxon>Viridiplantae</taxon>
        <taxon>Streptophyta</taxon>
        <taxon>Embryophyta</taxon>
        <taxon>Tracheophyta</taxon>
        <taxon>Spermatophyta</taxon>
        <taxon>Magnoliopsida</taxon>
        <taxon>eudicotyledons</taxon>
        <taxon>Gunneridae</taxon>
        <taxon>Pentapetalae</taxon>
        <taxon>rosids</taxon>
        <taxon>fabids</taxon>
        <taxon>Fagales</taxon>
        <taxon>Fagaceae</taxon>
        <taxon>Quercus</taxon>
    </lineage>
</organism>
<reference evidence="8 9" key="1">
    <citation type="journal article" date="2018" name="Sci. Data">
        <title>The draft genome sequence of cork oak.</title>
        <authorList>
            <person name="Ramos A.M."/>
            <person name="Usie A."/>
            <person name="Barbosa P."/>
            <person name="Barros P.M."/>
            <person name="Capote T."/>
            <person name="Chaves I."/>
            <person name="Simoes F."/>
            <person name="Abreu I."/>
            <person name="Carrasquinho I."/>
            <person name="Faro C."/>
            <person name="Guimaraes J.B."/>
            <person name="Mendonca D."/>
            <person name="Nobrega F."/>
            <person name="Rodrigues L."/>
            <person name="Saibo N.J.M."/>
            <person name="Varela M.C."/>
            <person name="Egas C."/>
            <person name="Matos J."/>
            <person name="Miguel C.M."/>
            <person name="Oliveira M.M."/>
            <person name="Ricardo C.P."/>
            <person name="Goncalves S."/>
        </authorList>
    </citation>
    <scope>NUCLEOTIDE SEQUENCE [LARGE SCALE GENOMIC DNA]</scope>
    <source>
        <strain evidence="9">cv. HL8</strain>
    </source>
</reference>
<comment type="caution">
    <text evidence="8">The sequence shown here is derived from an EMBL/GenBank/DDBJ whole genome shotgun (WGS) entry which is preliminary data.</text>
</comment>
<dbReference type="SUPFAM" id="SSF46785">
    <property type="entry name" value="Winged helix' DNA-binding domain"/>
    <property type="match status" value="2"/>
</dbReference>
<accession>A0AAW0LF13</accession>
<feature type="active site" description="Proton acceptor" evidence="5">
    <location>
        <position position="275"/>
    </location>
</feature>
<feature type="domain" description="O-methyltransferase dimerisation" evidence="7">
    <location>
        <begin position="62"/>
        <end position="132"/>
    </location>
</feature>
<dbReference type="GO" id="GO:0046983">
    <property type="term" value="F:protein dimerization activity"/>
    <property type="evidence" value="ECO:0007669"/>
    <property type="project" value="InterPro"/>
</dbReference>
<evidence type="ECO:0000259" key="6">
    <source>
        <dbReference type="Pfam" id="PF00891"/>
    </source>
</evidence>
<evidence type="ECO:0000256" key="2">
    <source>
        <dbReference type="ARBA" id="ARBA00022679"/>
    </source>
</evidence>
<dbReference type="InterPro" id="IPR036390">
    <property type="entry name" value="WH_DNA-bd_sf"/>
</dbReference>
<dbReference type="Gene3D" id="3.40.50.150">
    <property type="entry name" value="Vaccinia Virus protein VP39"/>
    <property type="match status" value="1"/>
</dbReference>
<dbReference type="FunFam" id="3.40.50.150:FF:000294">
    <property type="entry name" value="O-methyltransferase family protein"/>
    <property type="match status" value="1"/>
</dbReference>
<sequence length="369" mass="40347">MEKTQREAKWNEEEQAEVDIWKYILGFTEMAVVRCAIELGIADAIESHGSPMTLSELSKKGRCAIELGIPDAIESHGSPMTLSELSSTLGCAPSPLYRTMRFLMHRGIFKGTLNSQGSPGYAQTPLSRRLMKHGEHSMAALILLESSPVLLTPWLSLSARVLEDDTSSFEVAHGEDIWSYSAANPAHGQLINEAMACDARVLVPAMIHGCPEVFDGLGSLVDVGGGNGTTLKLLVKAFPWLRGINFDQPHVVSVAGVISGVENVGGDMFESWILHDWGDNDCIQILKKCREAVLENKGKVIIVDAVIEEAEIDKLTDVRLALDMAMMTHTSKGKERTLKEWGFVLGEAGFSRYTLKTIHAVQSVIEAFP</sequence>
<evidence type="ECO:0000256" key="1">
    <source>
        <dbReference type="ARBA" id="ARBA00022603"/>
    </source>
</evidence>
<evidence type="ECO:0000256" key="3">
    <source>
        <dbReference type="ARBA" id="ARBA00022691"/>
    </source>
</evidence>
<dbReference type="Proteomes" id="UP000237347">
    <property type="component" value="Unassembled WGS sequence"/>
</dbReference>
<gene>
    <name evidence="8" type="primary">ASMT_0</name>
    <name evidence="8" type="ORF">CFP56_003984</name>
</gene>
<evidence type="ECO:0000259" key="7">
    <source>
        <dbReference type="Pfam" id="PF08100"/>
    </source>
</evidence>
<dbReference type="EMBL" id="PKMF04000120">
    <property type="protein sequence ID" value="KAK7848946.1"/>
    <property type="molecule type" value="Genomic_DNA"/>
</dbReference>
<keyword evidence="3" id="KW-0949">S-adenosyl-L-methionine</keyword>
<evidence type="ECO:0000313" key="9">
    <source>
        <dbReference type="Proteomes" id="UP000237347"/>
    </source>
</evidence>
<evidence type="ECO:0000256" key="5">
    <source>
        <dbReference type="PIRSR" id="PIRSR005739-1"/>
    </source>
</evidence>
<evidence type="ECO:0000313" key="8">
    <source>
        <dbReference type="EMBL" id="KAK7848946.1"/>
    </source>
</evidence>
<proteinExistence type="inferred from homology"/>
<dbReference type="Pfam" id="PF00891">
    <property type="entry name" value="Methyltransf_2"/>
    <property type="match status" value="1"/>
</dbReference>
<keyword evidence="1" id="KW-0489">Methyltransferase</keyword>
<dbReference type="Gene3D" id="1.10.10.10">
    <property type="entry name" value="Winged helix-like DNA-binding domain superfamily/Winged helix DNA-binding domain"/>
    <property type="match status" value="2"/>
</dbReference>
<dbReference type="GO" id="GO:0032259">
    <property type="term" value="P:methylation"/>
    <property type="evidence" value="ECO:0007669"/>
    <property type="project" value="UniProtKB-KW"/>
</dbReference>
<dbReference type="InterPro" id="IPR036388">
    <property type="entry name" value="WH-like_DNA-bd_sf"/>
</dbReference>
<dbReference type="InterPro" id="IPR001077">
    <property type="entry name" value="COMT_C"/>
</dbReference>
<dbReference type="AlphaFoldDB" id="A0AAW0LF13"/>
<evidence type="ECO:0000256" key="4">
    <source>
        <dbReference type="ARBA" id="ARBA00038277"/>
    </source>
</evidence>
<keyword evidence="2" id="KW-0808">Transferase</keyword>
<feature type="domain" description="O-methyltransferase dimerisation" evidence="7">
    <location>
        <begin position="21"/>
        <end position="61"/>
    </location>
</feature>
<dbReference type="SUPFAM" id="SSF53335">
    <property type="entry name" value="S-adenosyl-L-methionine-dependent methyltransferases"/>
    <property type="match status" value="1"/>
</dbReference>
<dbReference type="PIRSF" id="PIRSF005739">
    <property type="entry name" value="O-mtase"/>
    <property type="match status" value="1"/>
</dbReference>